<dbReference type="RefSeq" id="WP_171184690.1">
    <property type="nucleotide sequence ID" value="NZ_WTPX01000024.1"/>
</dbReference>
<evidence type="ECO:0008006" key="5">
    <source>
        <dbReference type="Google" id="ProtNLM"/>
    </source>
</evidence>
<protein>
    <recommendedName>
        <fullName evidence="5">SMP-30/Gluconolactonase/LRE-like region domain-containing protein</fullName>
    </recommendedName>
</protein>
<feature type="compositionally biased region" description="Low complexity" evidence="1">
    <location>
        <begin position="27"/>
        <end position="39"/>
    </location>
</feature>
<sequence>MSRPPLLVLTLALLWAFAPAVPALGQDEPAAEPTPDTPAGSPEADAPQQEVTPDEKTDDEQPPAEEPAADKPATDASEKPAADEPDAEAESKITPELLVENLETPTGLAIAPQSGDVMIATRWGVYRYVPQTHAIFIEVEGYDVPDTIGEDGEIEIGPLSLAFYGDSELVVGGGSAPEGEELVQTFEIGLEPRGDDAQIQDTDTVQTAGPVDAATAGGEGAGNFTGVLVGEKGVYVSTSGTTPKGWILKVPTEEGKFGEIEPFIATSDVAKVGGPGPMAWDGDGNLVVGLWGGAMPGDDAIGVFNDAGELRAVYKGDIGEFGGMAYSPKTNALYVTDMGLSTDRGGLYKVTLADEKIQAEKILALDKPAGLAFSNDGKLYLTTLGTPEEGKTTPDGEEFSPGALHLIDAGL</sequence>
<accession>A0ABX1VAF5</accession>
<dbReference type="EMBL" id="WTPX01000024">
    <property type="protein sequence ID" value="NNJ25077.1"/>
    <property type="molecule type" value="Genomic_DNA"/>
</dbReference>
<proteinExistence type="predicted"/>
<feature type="compositionally biased region" description="Basic and acidic residues" evidence="1">
    <location>
        <begin position="68"/>
        <end position="82"/>
    </location>
</feature>
<dbReference type="InterPro" id="IPR011042">
    <property type="entry name" value="6-blade_b-propeller_TolB-like"/>
</dbReference>
<keyword evidence="2" id="KW-0732">Signal</keyword>
<evidence type="ECO:0000256" key="1">
    <source>
        <dbReference type="SAM" id="MobiDB-lite"/>
    </source>
</evidence>
<dbReference type="Gene3D" id="2.120.10.30">
    <property type="entry name" value="TolB, C-terminal domain"/>
    <property type="match status" value="1"/>
</dbReference>
<feature type="signal peptide" evidence="2">
    <location>
        <begin position="1"/>
        <end position="20"/>
    </location>
</feature>
<feature type="chain" id="PRO_5046915300" description="SMP-30/Gluconolactonase/LRE-like region domain-containing protein" evidence="2">
    <location>
        <begin position="21"/>
        <end position="411"/>
    </location>
</feature>
<evidence type="ECO:0000313" key="3">
    <source>
        <dbReference type="EMBL" id="NNJ25077.1"/>
    </source>
</evidence>
<comment type="caution">
    <text evidence="3">The sequence shown here is derived from an EMBL/GenBank/DDBJ whole genome shotgun (WGS) entry which is preliminary data.</text>
</comment>
<dbReference type="SUPFAM" id="SSF63829">
    <property type="entry name" value="Calcium-dependent phosphotriesterase"/>
    <property type="match status" value="1"/>
</dbReference>
<feature type="region of interest" description="Disordered" evidence="1">
    <location>
        <begin position="25"/>
        <end position="95"/>
    </location>
</feature>
<gene>
    <name evidence="3" type="ORF">LzC2_11390</name>
</gene>
<evidence type="ECO:0000313" key="4">
    <source>
        <dbReference type="Proteomes" id="UP000609651"/>
    </source>
</evidence>
<dbReference type="Proteomes" id="UP000609651">
    <property type="component" value="Unassembled WGS sequence"/>
</dbReference>
<organism evidence="3 4">
    <name type="scientific">Alienimonas chondri</name>
    <dbReference type="NCBI Taxonomy" id="2681879"/>
    <lineage>
        <taxon>Bacteria</taxon>
        <taxon>Pseudomonadati</taxon>
        <taxon>Planctomycetota</taxon>
        <taxon>Planctomycetia</taxon>
        <taxon>Planctomycetales</taxon>
        <taxon>Planctomycetaceae</taxon>
        <taxon>Alienimonas</taxon>
    </lineage>
</organism>
<reference evidence="3 4" key="1">
    <citation type="journal article" date="2020" name="Syst. Appl. Microbiol.">
        <title>Alienimonas chondri sp. nov., a novel planctomycete isolated from the biofilm of the red alga Chondrus crispus.</title>
        <authorList>
            <person name="Vitorino I."/>
            <person name="Albuquerque L."/>
            <person name="Wiegand S."/>
            <person name="Kallscheuer N."/>
            <person name="da Costa M.S."/>
            <person name="Lobo-da-Cunha A."/>
            <person name="Jogler C."/>
            <person name="Lage O.M."/>
        </authorList>
    </citation>
    <scope>NUCLEOTIDE SEQUENCE [LARGE SCALE GENOMIC DNA]</scope>
    <source>
        <strain evidence="3 4">LzC2</strain>
    </source>
</reference>
<name>A0ABX1VAF5_9PLAN</name>
<keyword evidence="4" id="KW-1185">Reference proteome</keyword>
<evidence type="ECO:0000256" key="2">
    <source>
        <dbReference type="SAM" id="SignalP"/>
    </source>
</evidence>